<dbReference type="EMBL" id="OU900094">
    <property type="protein sequence ID" value="CAG9853918.1"/>
    <property type="molecule type" value="Genomic_DNA"/>
</dbReference>
<evidence type="ECO:0000256" key="1">
    <source>
        <dbReference type="SAM" id="MobiDB-lite"/>
    </source>
</evidence>
<sequence length="365" mass="41764">MVTVIQSDLNMESTNLLTNAITYLDRVSTLPEIKEPTLKSFISLKTKLMSLKLNNQVNVNPSSLYCQRCFLSLRDGPTKYKVKPKNKNHRFAKKMLNKRNNGIPLTKYQEEYLQRNRSFNGNYLEVTCGFCKNKTIKNIPAPPNLQSDSRKRQKDLSIIKKQRKKKGDKLCGLNEEAVISVESKKKRRKGKKSGVEDCSIICLDTPKKKPKLCNNNNNDESVILLENTSIIEQVGQVEQKNEENNPPSNNNSIIICTDLIESDKPQNNKPKSNKSHRTQRAEESFIDQRNYWSPEFEPSNQKFKFTKKKRPRQALDLSTPVESTPKSNSAIKKQKTSNLKLSKLLNEGANKKKSSSNLLQFLESL</sequence>
<proteinExistence type="predicted"/>
<feature type="compositionally biased region" description="Polar residues" evidence="1">
    <location>
        <begin position="320"/>
        <end position="331"/>
    </location>
</feature>
<accession>A0A9N9THI4</accession>
<keyword evidence="3" id="KW-1185">Reference proteome</keyword>
<evidence type="ECO:0000313" key="3">
    <source>
        <dbReference type="Proteomes" id="UP001153712"/>
    </source>
</evidence>
<feature type="region of interest" description="Disordered" evidence="1">
    <location>
        <begin position="261"/>
        <end position="365"/>
    </location>
</feature>
<feature type="compositionally biased region" description="Low complexity" evidence="1">
    <location>
        <begin position="336"/>
        <end position="346"/>
    </location>
</feature>
<dbReference type="AlphaFoldDB" id="A0A9N9THI4"/>
<reference evidence="2" key="1">
    <citation type="submission" date="2022-01" db="EMBL/GenBank/DDBJ databases">
        <authorList>
            <person name="King R."/>
        </authorList>
    </citation>
    <scope>NUCLEOTIDE SEQUENCE</scope>
</reference>
<organism evidence="2 3">
    <name type="scientific">Phyllotreta striolata</name>
    <name type="common">Striped flea beetle</name>
    <name type="synonym">Crioceris striolata</name>
    <dbReference type="NCBI Taxonomy" id="444603"/>
    <lineage>
        <taxon>Eukaryota</taxon>
        <taxon>Metazoa</taxon>
        <taxon>Ecdysozoa</taxon>
        <taxon>Arthropoda</taxon>
        <taxon>Hexapoda</taxon>
        <taxon>Insecta</taxon>
        <taxon>Pterygota</taxon>
        <taxon>Neoptera</taxon>
        <taxon>Endopterygota</taxon>
        <taxon>Coleoptera</taxon>
        <taxon>Polyphaga</taxon>
        <taxon>Cucujiformia</taxon>
        <taxon>Chrysomeloidea</taxon>
        <taxon>Chrysomelidae</taxon>
        <taxon>Galerucinae</taxon>
        <taxon>Alticini</taxon>
        <taxon>Phyllotreta</taxon>
    </lineage>
</organism>
<name>A0A9N9THI4_PHYSR</name>
<dbReference type="Proteomes" id="UP001153712">
    <property type="component" value="Chromosome 1"/>
</dbReference>
<evidence type="ECO:0000313" key="2">
    <source>
        <dbReference type="EMBL" id="CAG9853918.1"/>
    </source>
</evidence>
<gene>
    <name evidence="2" type="ORF">PHYEVI_LOCUS385</name>
</gene>
<protein>
    <submittedName>
        <fullName evidence="2">Uncharacterized protein</fullName>
    </submittedName>
</protein>
<dbReference type="OrthoDB" id="6761593at2759"/>